<keyword evidence="6" id="KW-1015">Disulfide bond</keyword>
<dbReference type="Pfam" id="PF00429">
    <property type="entry name" value="TLV_coat"/>
    <property type="match status" value="1"/>
</dbReference>
<evidence type="ECO:0000256" key="4">
    <source>
        <dbReference type="ARBA" id="ARBA00022989"/>
    </source>
</evidence>
<sequence>MKTLSLRTHYLLLQMQLLQWMLILPATLLQIKTANGGFGDPGLASQKVFGSPCECKGGHWTTAPTSYSQAIDCATKMAYQRAEVNSYTGGYYQPIRVCVNKPKISQPSSKEPKNCSATCHYTLAVDSSCYTQASFCLGKDGKQYFEAILTAGSEQGVLEGGHVDTVIQVPGLFGHTGTAVHLSGTLAGCEGSTGKPSCWPTKAPMGVSDGGGPTDAIKHLQVIELLIPTIPELTYHPLMLPKSQIPDLDPNTLDILGSTFSLLNTSNPTLAKDCWLCMTTGAIMPMTIPVNSTINNQDTCQSGLPFKVQPMDAPTVCLQGMMQNNSYDIDIGVSSFGNCSSVLNYSPPTPALCPPNGTVFLCGGNSAFPRLPANWTGGCVVALLLPDITVVSGDEPLPIPSLDTLIKRHKRAIQALPLLASLGITAAIGTGTAGLGTAIHSYRRLSQQLIDDVQTLSGTIKDLQDQIDSLAEVVLQNRRGLDLLTANQGGICLALGERCCFYANKSGIVRTKIKQLQEDLEKRRRELFENPLWTGLNGILPYLLPLLGPLLGLLLIMIIGPCIINRLIQFIKEQINTLASKPIQVHFHRLEMEDRLLPTLKCPAGRDKK</sequence>
<evidence type="ECO:0000256" key="2">
    <source>
        <dbReference type="ARBA" id="ARBA00022692"/>
    </source>
</evidence>
<dbReference type="RefSeq" id="XP_020041843.1">
    <property type="nucleotide sequence ID" value="XM_020186254.1"/>
</dbReference>
<feature type="coiled-coil region" evidence="7">
    <location>
        <begin position="446"/>
        <end position="473"/>
    </location>
</feature>
<keyword evidence="4 8" id="KW-1133">Transmembrane helix</keyword>
<keyword evidence="5 8" id="KW-0472">Membrane</keyword>
<dbReference type="GO" id="GO:0016020">
    <property type="term" value="C:membrane"/>
    <property type="evidence" value="ECO:0007669"/>
    <property type="project" value="UniProtKB-SubCell"/>
</dbReference>
<evidence type="ECO:0000256" key="5">
    <source>
        <dbReference type="ARBA" id="ARBA00023136"/>
    </source>
</evidence>
<accession>A0A8B7WD39</accession>
<evidence type="ECO:0000256" key="1">
    <source>
        <dbReference type="ARBA" id="ARBA00004167"/>
    </source>
</evidence>
<keyword evidence="7" id="KW-0175">Coiled coil</keyword>
<feature type="signal peptide" evidence="9">
    <location>
        <begin position="1"/>
        <end position="36"/>
    </location>
</feature>
<dbReference type="PANTHER" id="PTHR10424">
    <property type="entry name" value="VIRAL ENVELOPE PROTEIN"/>
    <property type="match status" value="1"/>
</dbReference>
<gene>
    <name evidence="10" type="primary">LOC109700903</name>
</gene>
<organism evidence="10">
    <name type="scientific">Castor canadensis</name>
    <name type="common">American beaver</name>
    <dbReference type="NCBI Taxonomy" id="51338"/>
    <lineage>
        <taxon>Eukaryota</taxon>
        <taxon>Metazoa</taxon>
        <taxon>Chordata</taxon>
        <taxon>Craniata</taxon>
        <taxon>Vertebrata</taxon>
        <taxon>Euteleostomi</taxon>
        <taxon>Mammalia</taxon>
        <taxon>Eutheria</taxon>
        <taxon>Euarchontoglires</taxon>
        <taxon>Glires</taxon>
        <taxon>Rodentia</taxon>
        <taxon>Castorimorpha</taxon>
        <taxon>Castoridae</taxon>
        <taxon>Castor</taxon>
    </lineage>
</organism>
<dbReference type="OrthoDB" id="9838482at2759"/>
<dbReference type="CDD" id="cd09851">
    <property type="entry name" value="HTLV-1-like_HR1-HR2"/>
    <property type="match status" value="1"/>
</dbReference>
<reference evidence="10" key="1">
    <citation type="submission" date="2025-08" db="UniProtKB">
        <authorList>
            <consortium name="RefSeq"/>
        </authorList>
    </citation>
    <scope>IDENTIFICATION</scope>
    <source>
        <tissue evidence="10">Leukocyte</tissue>
    </source>
</reference>
<keyword evidence="3 9" id="KW-0732">Signal</keyword>
<evidence type="ECO:0000256" key="7">
    <source>
        <dbReference type="SAM" id="Coils"/>
    </source>
</evidence>
<dbReference type="InterPro" id="IPR018154">
    <property type="entry name" value="TLV/ENV_coat_polyprotein"/>
</dbReference>
<keyword evidence="2 8" id="KW-0812">Transmembrane</keyword>
<evidence type="ECO:0000256" key="8">
    <source>
        <dbReference type="SAM" id="Phobius"/>
    </source>
</evidence>
<evidence type="ECO:0000256" key="6">
    <source>
        <dbReference type="ARBA" id="ARBA00023157"/>
    </source>
</evidence>
<feature type="transmembrane region" description="Helical" evidence="8">
    <location>
        <begin position="539"/>
        <end position="564"/>
    </location>
</feature>
<dbReference type="Gene3D" id="1.10.287.210">
    <property type="match status" value="1"/>
</dbReference>
<evidence type="ECO:0000256" key="9">
    <source>
        <dbReference type="SAM" id="SignalP"/>
    </source>
</evidence>
<proteinExistence type="predicted"/>
<dbReference type="PANTHER" id="PTHR10424:SF75">
    <property type="entry name" value="ENDOGENOUS RETROVIRUS GROUP S71 MEMBER 1 ENV POLYPROTEIN"/>
    <property type="match status" value="1"/>
</dbReference>
<name>A0A8B7WD39_CASCN</name>
<comment type="subcellular location">
    <subcellularLocation>
        <location evidence="1">Membrane</location>
        <topology evidence="1">Single-pass membrane protein</topology>
    </subcellularLocation>
</comment>
<evidence type="ECO:0000256" key="3">
    <source>
        <dbReference type="ARBA" id="ARBA00022729"/>
    </source>
</evidence>
<dbReference type="AlphaFoldDB" id="A0A8B7WD39"/>
<dbReference type="SUPFAM" id="SSF58069">
    <property type="entry name" value="Virus ectodomain"/>
    <property type="match status" value="1"/>
</dbReference>
<dbReference type="KEGG" id="ccan:109700903"/>
<protein>
    <submittedName>
        <fullName evidence="10">Syncytin-1-like</fullName>
    </submittedName>
</protein>
<feature type="chain" id="PRO_5034733217" evidence="9">
    <location>
        <begin position="37"/>
        <end position="609"/>
    </location>
</feature>
<evidence type="ECO:0000313" key="10">
    <source>
        <dbReference type="RefSeq" id="XP_020041843.1"/>
    </source>
</evidence>